<proteinExistence type="predicted"/>
<dbReference type="Proteomes" id="UP000269669">
    <property type="component" value="Unassembled WGS sequence"/>
</dbReference>
<sequence length="100" mass="11594">MLGGRSWESWIAEYSESHQHPLNRLTHTFGIPMIIVSLVMFVVAIFWHSVLWYAVALFVVGWALQFIGHAIEGKPPEFLKDWRFLLVGSRWWAAKIRGKA</sequence>
<evidence type="ECO:0000256" key="1">
    <source>
        <dbReference type="SAM" id="Phobius"/>
    </source>
</evidence>
<reference evidence="2 3" key="1">
    <citation type="submission" date="2018-12" db="EMBL/GenBank/DDBJ databases">
        <title>Sequencing of bacterial isolates from soil warming experiment in Harvard Forest, Massachusetts, USA.</title>
        <authorList>
            <person name="Deangelis K."/>
        </authorList>
    </citation>
    <scope>NUCLEOTIDE SEQUENCE [LARGE SCALE GENOMIC DNA]</scope>
    <source>
        <strain evidence="2 3">EB153</strain>
    </source>
</reference>
<feature type="transmembrane region" description="Helical" evidence="1">
    <location>
        <begin position="53"/>
        <end position="71"/>
    </location>
</feature>
<evidence type="ECO:0000313" key="3">
    <source>
        <dbReference type="Proteomes" id="UP000269669"/>
    </source>
</evidence>
<dbReference type="InterPro" id="IPR009305">
    <property type="entry name" value="Mpo1-like"/>
</dbReference>
<comment type="caution">
    <text evidence="2">The sequence shown here is derived from an EMBL/GenBank/DDBJ whole genome shotgun (WGS) entry which is preliminary data.</text>
</comment>
<keyword evidence="3" id="KW-1185">Reference proteome</keyword>
<keyword evidence="1" id="KW-1133">Transmembrane helix</keyword>
<dbReference type="RefSeq" id="WP_125485273.1">
    <property type="nucleotide sequence ID" value="NZ_RSDW01000001.1"/>
</dbReference>
<evidence type="ECO:0000313" key="2">
    <source>
        <dbReference type="EMBL" id="RSL16702.1"/>
    </source>
</evidence>
<dbReference type="OrthoDB" id="5515308at2"/>
<protein>
    <submittedName>
        <fullName evidence="2">Uncharacterized protein DUF962</fullName>
    </submittedName>
</protein>
<dbReference type="AlphaFoldDB" id="A0A3R9PS48"/>
<gene>
    <name evidence="2" type="ORF">EDE15_2223</name>
</gene>
<accession>A0A3R9PS48</accession>
<dbReference type="Pfam" id="PF06127">
    <property type="entry name" value="Mpo1-like"/>
    <property type="match status" value="1"/>
</dbReference>
<dbReference type="EMBL" id="RSDW01000001">
    <property type="protein sequence ID" value="RSL16702.1"/>
    <property type="molecule type" value="Genomic_DNA"/>
</dbReference>
<name>A0A3R9PS48_9BACT</name>
<feature type="transmembrane region" description="Helical" evidence="1">
    <location>
        <begin position="29"/>
        <end position="47"/>
    </location>
</feature>
<keyword evidence="1" id="KW-0472">Membrane</keyword>
<keyword evidence="1" id="KW-0812">Transmembrane</keyword>
<organism evidence="2 3">
    <name type="scientific">Edaphobacter aggregans</name>
    <dbReference type="NCBI Taxonomy" id="570835"/>
    <lineage>
        <taxon>Bacteria</taxon>
        <taxon>Pseudomonadati</taxon>
        <taxon>Acidobacteriota</taxon>
        <taxon>Terriglobia</taxon>
        <taxon>Terriglobales</taxon>
        <taxon>Acidobacteriaceae</taxon>
        <taxon>Edaphobacter</taxon>
    </lineage>
</organism>